<feature type="signal peptide" evidence="2">
    <location>
        <begin position="1"/>
        <end position="22"/>
    </location>
</feature>
<sequence length="149" mass="15903">MKTAIIALLAASLAGTAGTAQIQRADDRAATEPTEWNGDRAEALPPPRMWDCQDIAPEYRDWLGGDNAAGDWKYAGRAYIDRQEGRRYDWAEWLDWYEGVCGEALSAATDGPDVLGTAASISALVGFVAMSADAGEGRAVPPTRNDSPG</sequence>
<dbReference type="AlphaFoldDB" id="A0A850GXM6"/>
<protein>
    <recommendedName>
        <fullName evidence="5">Secreted protein</fullName>
    </recommendedName>
</protein>
<evidence type="ECO:0000313" key="3">
    <source>
        <dbReference type="EMBL" id="NVD44344.1"/>
    </source>
</evidence>
<evidence type="ECO:0008006" key="5">
    <source>
        <dbReference type="Google" id="ProtNLM"/>
    </source>
</evidence>
<dbReference type="Proteomes" id="UP000561438">
    <property type="component" value="Unassembled WGS sequence"/>
</dbReference>
<evidence type="ECO:0000256" key="2">
    <source>
        <dbReference type="SAM" id="SignalP"/>
    </source>
</evidence>
<gene>
    <name evidence="3" type="ORF">HUV48_04860</name>
</gene>
<evidence type="ECO:0000256" key="1">
    <source>
        <dbReference type="SAM" id="MobiDB-lite"/>
    </source>
</evidence>
<feature type="chain" id="PRO_5032826646" description="Secreted protein" evidence="2">
    <location>
        <begin position="23"/>
        <end position="149"/>
    </location>
</feature>
<proteinExistence type="predicted"/>
<dbReference type="RefSeq" id="WP_176266587.1">
    <property type="nucleotide sequence ID" value="NZ_JABWGV010000001.1"/>
</dbReference>
<keyword evidence="2" id="KW-0732">Signal</keyword>
<evidence type="ECO:0000313" key="4">
    <source>
        <dbReference type="Proteomes" id="UP000561438"/>
    </source>
</evidence>
<keyword evidence="4" id="KW-1185">Reference proteome</keyword>
<name>A0A850GXM6_9SPHN</name>
<feature type="region of interest" description="Disordered" evidence="1">
    <location>
        <begin position="24"/>
        <end position="48"/>
    </location>
</feature>
<reference evidence="3 4" key="1">
    <citation type="submission" date="2020-06" db="EMBL/GenBank/DDBJ databases">
        <title>Altererythrobacter sp. HHU K3-1.</title>
        <authorList>
            <person name="Zhang D."/>
            <person name="Xue H."/>
        </authorList>
    </citation>
    <scope>NUCLEOTIDE SEQUENCE [LARGE SCALE GENOMIC DNA]</scope>
    <source>
        <strain evidence="3 4">HHU K3-1</strain>
    </source>
</reference>
<organism evidence="3 4">
    <name type="scientific">Qipengyuania atrilutea</name>
    <dbReference type="NCBI Taxonomy" id="2744473"/>
    <lineage>
        <taxon>Bacteria</taxon>
        <taxon>Pseudomonadati</taxon>
        <taxon>Pseudomonadota</taxon>
        <taxon>Alphaproteobacteria</taxon>
        <taxon>Sphingomonadales</taxon>
        <taxon>Erythrobacteraceae</taxon>
        <taxon>Qipengyuania</taxon>
    </lineage>
</organism>
<dbReference type="EMBL" id="JABWGV010000001">
    <property type="protein sequence ID" value="NVD44344.1"/>
    <property type="molecule type" value="Genomic_DNA"/>
</dbReference>
<accession>A0A850GXM6</accession>
<comment type="caution">
    <text evidence="3">The sequence shown here is derived from an EMBL/GenBank/DDBJ whole genome shotgun (WGS) entry which is preliminary data.</text>
</comment>